<dbReference type="GO" id="GO:0006508">
    <property type="term" value="P:proteolysis"/>
    <property type="evidence" value="ECO:0007669"/>
    <property type="project" value="UniProtKB-KW"/>
</dbReference>
<dbReference type="GO" id="GO:0008239">
    <property type="term" value="F:dipeptidyl-peptidase activity"/>
    <property type="evidence" value="ECO:0007669"/>
    <property type="project" value="TreeGrafter"/>
</dbReference>
<dbReference type="PANTHER" id="PTHR11731">
    <property type="entry name" value="PROTEASE FAMILY S9B,C DIPEPTIDYL-PEPTIDASE IV-RELATED"/>
    <property type="match status" value="1"/>
</dbReference>
<dbReference type="Gene3D" id="2.140.10.30">
    <property type="entry name" value="Dipeptidylpeptidase IV, N-terminal domain"/>
    <property type="match status" value="1"/>
</dbReference>
<evidence type="ECO:0000256" key="4">
    <source>
        <dbReference type="SAM" id="SignalP"/>
    </source>
</evidence>
<protein>
    <submittedName>
        <fullName evidence="7">S9 family peptidase</fullName>
    </submittedName>
</protein>
<keyword evidence="4" id="KW-0732">Signal</keyword>
<feature type="signal peptide" evidence="4">
    <location>
        <begin position="1"/>
        <end position="20"/>
    </location>
</feature>
<comment type="caution">
    <text evidence="7">The sequence shown here is derived from an EMBL/GenBank/DDBJ whole genome shotgun (WGS) entry which is preliminary data.</text>
</comment>
<sequence>MVRRIFFWTLAMVGSLSVWAESAHTVNYDDIAKGELSARTVRGLRPMADGEHYTTLDGGNVLRWRYATGKLVDTLFAAPADFPRVEGYELSDDESKMLLVTGREPIYRHSARVSYYVYDRGTGALRPLSPNGKQQEATLSPDGRRAAFVRDNDLFVVDLTGDTLVERRVTHDGKRGSIINGIPDWVYEEEYSFARAYEWAPSSDAIAFYRFDESHVKEYSMNTFGGKLYPENYNFKYPKAGERNSIVEVKVYRFDQDTTLTVDLMSDTTDIYVPRIGWTDDGRVVVHWLNRLQNHYRVLLGDAHTGATTLLYEERNPRYIERINNETVTFLPDGTGFLVKSERNGWMHLYRYDMQGQLVNAVTDGEWEVTALYGIDPKKGYVYYQSTEGSPLRRRVYAVQLDGTGKKQLSPDDEVGTHRGVFGPGYRYWIDYFSNTTTPTVVTLRRVADGRAVRVLEDNGMLRYRMVDGPNPPRKLQKEAFFESVETSDGTITGWGYVPTKRLILPHKEFFTFTTPEGVELNGYMLKPIDFDSTRRYPVLMTQYSGPGSQEVADSWGWSWETALVGEGYLVVCVDGRGTGFRGEEFRKCTYGNLGALEVQDQIAAARYLGTLPYVDSTRIGIYGWSYGGFMALNCILKGADVFALAVAVAPVTSWRYYDTIYTELYNGLPQDNAAGYDDNSPIHFARLLKGKLLLAHGTGDDNVHIQNSYEMIEQLVRADKDFELLIYPDKNHGMGTSRDHLLRRAIRFIQENL</sequence>
<feature type="domain" description="Peptidase S9 prolyl oligopeptidase catalytic" evidence="5">
    <location>
        <begin position="557"/>
        <end position="754"/>
    </location>
</feature>
<gene>
    <name evidence="7" type="ORF">H9888_00370</name>
</gene>
<proteinExistence type="predicted"/>
<evidence type="ECO:0000256" key="2">
    <source>
        <dbReference type="ARBA" id="ARBA00022801"/>
    </source>
</evidence>
<feature type="domain" description="Dipeptidylpeptidase IV N-terminal" evidence="6">
    <location>
        <begin position="91"/>
        <end position="440"/>
    </location>
</feature>
<keyword evidence="1" id="KW-0645">Protease</keyword>
<evidence type="ECO:0000313" key="8">
    <source>
        <dbReference type="Proteomes" id="UP000823926"/>
    </source>
</evidence>
<keyword evidence="2" id="KW-0378">Hydrolase</keyword>
<name>A0A9D1TX28_9BACT</name>
<dbReference type="InterPro" id="IPR001375">
    <property type="entry name" value="Peptidase_S9_cat"/>
</dbReference>
<dbReference type="Pfam" id="PF00326">
    <property type="entry name" value="Peptidase_S9"/>
    <property type="match status" value="1"/>
</dbReference>
<keyword evidence="3" id="KW-0325">Glycoprotein</keyword>
<evidence type="ECO:0000256" key="1">
    <source>
        <dbReference type="ARBA" id="ARBA00022670"/>
    </source>
</evidence>
<dbReference type="FunFam" id="3.40.50.1820:FF:000003">
    <property type="entry name" value="Dipeptidyl peptidase 4"/>
    <property type="match status" value="1"/>
</dbReference>
<dbReference type="InterPro" id="IPR002471">
    <property type="entry name" value="Pept_S9_AS"/>
</dbReference>
<dbReference type="Proteomes" id="UP000823926">
    <property type="component" value="Unassembled WGS sequence"/>
</dbReference>
<organism evidence="7 8">
    <name type="scientific">Candidatus Rikenella faecigallinarum</name>
    <dbReference type="NCBI Taxonomy" id="2838745"/>
    <lineage>
        <taxon>Bacteria</taxon>
        <taxon>Pseudomonadati</taxon>
        <taxon>Bacteroidota</taxon>
        <taxon>Bacteroidia</taxon>
        <taxon>Bacteroidales</taxon>
        <taxon>Rikenellaceae</taxon>
        <taxon>Rikenella</taxon>
    </lineage>
</organism>
<evidence type="ECO:0000256" key="3">
    <source>
        <dbReference type="ARBA" id="ARBA00023180"/>
    </source>
</evidence>
<dbReference type="EMBL" id="DXHL01000003">
    <property type="protein sequence ID" value="HIW09931.1"/>
    <property type="molecule type" value="Genomic_DNA"/>
</dbReference>
<dbReference type="AlphaFoldDB" id="A0A9D1TX28"/>
<dbReference type="InterPro" id="IPR050278">
    <property type="entry name" value="Serine_Prot_S9B/DPPIV"/>
</dbReference>
<dbReference type="Gene3D" id="3.40.50.1820">
    <property type="entry name" value="alpha/beta hydrolase"/>
    <property type="match status" value="1"/>
</dbReference>
<dbReference type="InterPro" id="IPR002469">
    <property type="entry name" value="Peptidase_S9B_N"/>
</dbReference>
<dbReference type="PANTHER" id="PTHR11731:SF193">
    <property type="entry name" value="DIPEPTIDYL PEPTIDASE 9"/>
    <property type="match status" value="1"/>
</dbReference>
<evidence type="ECO:0000259" key="5">
    <source>
        <dbReference type="Pfam" id="PF00326"/>
    </source>
</evidence>
<dbReference type="SUPFAM" id="SSF82171">
    <property type="entry name" value="DPP6 N-terminal domain-like"/>
    <property type="match status" value="1"/>
</dbReference>
<reference evidence="7" key="2">
    <citation type="submission" date="2021-04" db="EMBL/GenBank/DDBJ databases">
        <authorList>
            <person name="Gilroy R."/>
        </authorList>
    </citation>
    <scope>NUCLEOTIDE SEQUENCE</scope>
    <source>
        <strain evidence="7">ChiBcec15-1070</strain>
    </source>
</reference>
<dbReference type="SUPFAM" id="SSF53474">
    <property type="entry name" value="alpha/beta-Hydrolases"/>
    <property type="match status" value="1"/>
</dbReference>
<evidence type="ECO:0000313" key="7">
    <source>
        <dbReference type="EMBL" id="HIW09931.1"/>
    </source>
</evidence>
<dbReference type="InterPro" id="IPR029058">
    <property type="entry name" value="AB_hydrolase_fold"/>
</dbReference>
<reference evidence="7" key="1">
    <citation type="journal article" date="2021" name="PeerJ">
        <title>Extensive microbial diversity within the chicken gut microbiome revealed by metagenomics and culture.</title>
        <authorList>
            <person name="Gilroy R."/>
            <person name="Ravi A."/>
            <person name="Getino M."/>
            <person name="Pursley I."/>
            <person name="Horton D.L."/>
            <person name="Alikhan N.F."/>
            <person name="Baker D."/>
            <person name="Gharbi K."/>
            <person name="Hall N."/>
            <person name="Watson M."/>
            <person name="Adriaenssens E.M."/>
            <person name="Foster-Nyarko E."/>
            <person name="Jarju S."/>
            <person name="Secka A."/>
            <person name="Antonio M."/>
            <person name="Oren A."/>
            <person name="Chaudhuri R.R."/>
            <person name="La Ragione R."/>
            <person name="Hildebrand F."/>
            <person name="Pallen M.J."/>
        </authorList>
    </citation>
    <scope>NUCLEOTIDE SEQUENCE</scope>
    <source>
        <strain evidence="7">ChiBcec15-1070</strain>
    </source>
</reference>
<accession>A0A9D1TX28</accession>
<dbReference type="Pfam" id="PF00930">
    <property type="entry name" value="DPPIV_N"/>
    <property type="match status" value="1"/>
</dbReference>
<feature type="chain" id="PRO_5039065878" evidence="4">
    <location>
        <begin position="21"/>
        <end position="754"/>
    </location>
</feature>
<dbReference type="GO" id="GO:0004252">
    <property type="term" value="F:serine-type endopeptidase activity"/>
    <property type="evidence" value="ECO:0007669"/>
    <property type="project" value="InterPro"/>
</dbReference>
<dbReference type="PROSITE" id="PS00708">
    <property type="entry name" value="PRO_ENDOPEP_SER"/>
    <property type="match status" value="1"/>
</dbReference>
<evidence type="ECO:0000259" key="6">
    <source>
        <dbReference type="Pfam" id="PF00930"/>
    </source>
</evidence>